<evidence type="ECO:0000256" key="1">
    <source>
        <dbReference type="ARBA" id="ARBA00004606"/>
    </source>
</evidence>
<keyword evidence="5 7" id="KW-1133">Transmembrane helix</keyword>
<evidence type="ECO:0000313" key="8">
    <source>
        <dbReference type="EMBL" id="GAP93393.2"/>
    </source>
</evidence>
<accession>A0A1W2TXH2</accession>
<comment type="similarity">
    <text evidence="2">Belongs to the glycosyltransferase 31 family. Beta3-Gal-T subfamily.</text>
</comment>
<protein>
    <submittedName>
        <fullName evidence="8">Putative glycosyltransferase family 31 protein</fullName>
    </submittedName>
</protein>
<keyword evidence="3 7" id="KW-0812">Transmembrane</keyword>
<keyword evidence="9" id="KW-1185">Reference proteome</keyword>
<evidence type="ECO:0000256" key="3">
    <source>
        <dbReference type="ARBA" id="ARBA00022692"/>
    </source>
</evidence>
<dbReference type="PANTHER" id="PTHR23033:SF40">
    <property type="entry name" value="APPLE DOMAIN-CONTAINING PROTEIN"/>
    <property type="match status" value="1"/>
</dbReference>
<comment type="subcellular location">
    <subcellularLocation>
        <location evidence="1">Membrane</location>
        <topology evidence="1">Single-pass type II membrane protein</topology>
    </subcellularLocation>
</comment>
<dbReference type="Proteomes" id="UP000054516">
    <property type="component" value="Unassembled WGS sequence"/>
</dbReference>
<dbReference type="PANTHER" id="PTHR23033">
    <property type="entry name" value="BETA1,3-GALACTOSYLTRANSFERASE"/>
    <property type="match status" value="1"/>
</dbReference>
<evidence type="ECO:0000256" key="5">
    <source>
        <dbReference type="ARBA" id="ARBA00022989"/>
    </source>
</evidence>
<dbReference type="InterPro" id="IPR026050">
    <property type="entry name" value="C1GALT1/C1GALT1_chp1"/>
</dbReference>
<evidence type="ECO:0000256" key="2">
    <source>
        <dbReference type="ARBA" id="ARBA00006462"/>
    </source>
</evidence>
<dbReference type="Gene3D" id="3.90.550.50">
    <property type="match status" value="1"/>
</dbReference>
<organism evidence="8">
    <name type="scientific">Rosellinia necatrix</name>
    <name type="common">White root-rot fungus</name>
    <dbReference type="NCBI Taxonomy" id="77044"/>
    <lineage>
        <taxon>Eukaryota</taxon>
        <taxon>Fungi</taxon>
        <taxon>Dikarya</taxon>
        <taxon>Ascomycota</taxon>
        <taxon>Pezizomycotina</taxon>
        <taxon>Sordariomycetes</taxon>
        <taxon>Xylariomycetidae</taxon>
        <taxon>Xylariales</taxon>
        <taxon>Xylariaceae</taxon>
        <taxon>Rosellinia</taxon>
    </lineage>
</organism>
<name>A0A1W2TXH2_ROSNE</name>
<dbReference type="OrthoDB" id="414175at2759"/>
<proteinExistence type="inferred from homology"/>
<dbReference type="STRING" id="77044.A0A1W2TXH2"/>
<dbReference type="EMBL" id="DF977572">
    <property type="protein sequence ID" value="GAP93393.2"/>
    <property type="molecule type" value="Genomic_DNA"/>
</dbReference>
<dbReference type="GO" id="GO:0016020">
    <property type="term" value="C:membrane"/>
    <property type="evidence" value="ECO:0007669"/>
    <property type="project" value="UniProtKB-SubCell"/>
</dbReference>
<reference evidence="8" key="1">
    <citation type="submission" date="2016-03" db="EMBL/GenBank/DDBJ databases">
        <title>Draft genome sequence of Rosellinia necatrix.</title>
        <authorList>
            <person name="Kanematsu S."/>
        </authorList>
    </citation>
    <scope>NUCLEOTIDE SEQUENCE [LARGE SCALE GENOMIC DNA]</scope>
    <source>
        <strain evidence="8">W97</strain>
    </source>
</reference>
<evidence type="ECO:0000313" key="9">
    <source>
        <dbReference type="Proteomes" id="UP000054516"/>
    </source>
</evidence>
<evidence type="ECO:0000256" key="4">
    <source>
        <dbReference type="ARBA" id="ARBA00022968"/>
    </source>
</evidence>
<dbReference type="AlphaFoldDB" id="A0A1W2TXH2"/>
<feature type="transmembrane region" description="Helical" evidence="7">
    <location>
        <begin position="12"/>
        <end position="28"/>
    </location>
</feature>
<dbReference type="GO" id="GO:0016740">
    <property type="term" value="F:transferase activity"/>
    <property type="evidence" value="ECO:0007669"/>
    <property type="project" value="UniProtKB-KW"/>
</dbReference>
<keyword evidence="4" id="KW-0735">Signal-anchor</keyword>
<evidence type="ECO:0000256" key="7">
    <source>
        <dbReference type="SAM" id="Phobius"/>
    </source>
</evidence>
<gene>
    <name evidence="8" type="ORF">SAMD00023353_12700090</name>
</gene>
<evidence type="ECO:0000256" key="6">
    <source>
        <dbReference type="ARBA" id="ARBA00023136"/>
    </source>
</evidence>
<keyword evidence="6 7" id="KW-0472">Membrane</keyword>
<dbReference type="OMA" id="SPVWPKK"/>
<sequence length="378" mass="43583">MIAPPSSRRLRIFGVVAVVTLIATFIHLRPQWQLEYRDYYEGVTHYFSRPVYDNTLYNQGNQGLVQKQYNTSNICARFPSTDGVLLVMKTGATEAFDRIPTQLLTTMACLPDNFLLFSDMEQQLGPYHLYDALSGIDAADKARISDFDLYRSQQECPVSQKSCIDAKTERQNAWNLDKYKFLPMIEQTWKMRPGQDWYIFAEADTYIFWANMMHWLKKKSGLNPRDKIYLGSRSYVGGRPFAHGGSGYILSGGVMKHLVENHTNLTSQYTEQGTKECCGDLLVAIALDEYEGIKIRHTWPMINGEKPTTLPYGQNHWCEPILTMHHMDSEEISTVWQFEQTRKTNGILLIRDLYDSLIAPKMQRTREDWDNGAPKEGR</sequence>
<keyword evidence="8" id="KW-0808">Transferase</keyword>